<accession>A0AAF0D1Y5</accession>
<reference evidence="1" key="1">
    <citation type="journal article" date="2017" name="Nature">
        <title>Asgard archaea illuminate the origin of eukaryotic cellular complexity.</title>
        <authorList>
            <person name="Zaremba-Niedzwiedzka K."/>
            <person name="Caceres E.F."/>
            <person name="Saw J.H."/>
            <person name="Backstrom D."/>
            <person name="Juzokaite L."/>
            <person name="Vancaester E."/>
            <person name="Seitz K.W."/>
            <person name="Anantharaman K."/>
            <person name="Starnawski P."/>
            <person name="Kjeldsen K.U."/>
            <person name="Scott M.B."/>
            <person name="Nunoura T."/>
            <person name="Banfield J.F."/>
            <person name="Schramm A."/>
            <person name="Baker B.J."/>
            <person name="Spang A."/>
            <person name="Ettema T.J.G."/>
        </authorList>
    </citation>
    <scope>NUCLEOTIDE SEQUENCE</scope>
    <source>
        <strain evidence="1">LCB_4</strain>
    </source>
</reference>
<dbReference type="EMBL" id="CP091871">
    <property type="protein sequence ID" value="WEU40160.1"/>
    <property type="molecule type" value="Genomic_DNA"/>
</dbReference>
<evidence type="ECO:0000313" key="2">
    <source>
        <dbReference type="Proteomes" id="UP000186851"/>
    </source>
</evidence>
<proteinExistence type="predicted"/>
<sequence>MISIKALCDLALPAEMKELFLKESETRLNQALQTCKRISQLIRQAKQPENAKTVSELIEYIENNHQVMEERNKIAIELLNTALEELEKLKSRIN</sequence>
<dbReference type="AlphaFoldDB" id="A0AAF0D1Y5"/>
<gene>
    <name evidence="1" type="ORF">OdinLCB4_006725</name>
</gene>
<name>A0AAF0D1Y5_ODILC</name>
<dbReference type="Proteomes" id="UP000186851">
    <property type="component" value="Chromosome"/>
</dbReference>
<protein>
    <submittedName>
        <fullName evidence="1">Uncharacterized protein</fullName>
    </submittedName>
</protein>
<reference evidence="1" key="2">
    <citation type="journal article" date="2022" name="Nat. Microbiol.">
        <title>A closed Candidatus Odinarchaeum chromosome exposes Asgard archaeal viruses.</title>
        <authorList>
            <person name="Tamarit D."/>
            <person name="Caceres E.F."/>
            <person name="Krupovic M."/>
            <person name="Nijland R."/>
            <person name="Eme L."/>
            <person name="Robinson N.P."/>
            <person name="Ettema T.J.G."/>
        </authorList>
    </citation>
    <scope>NUCLEOTIDE SEQUENCE</scope>
    <source>
        <strain evidence="1">LCB_4</strain>
    </source>
</reference>
<dbReference type="KEGG" id="oyw:OdinLCB4_006725"/>
<organism evidence="1 2">
    <name type="scientific">Odinarchaeota yellowstonii (strain LCB_4)</name>
    <dbReference type="NCBI Taxonomy" id="1841599"/>
    <lineage>
        <taxon>Archaea</taxon>
        <taxon>Promethearchaeati</taxon>
        <taxon>Candidatus Odinarchaeota</taxon>
        <taxon>Candidatus Odinarchaeia</taxon>
        <taxon>Candidatus Odinarchaeales</taxon>
        <taxon>Candidatus Odinarchaeaceae</taxon>
        <taxon>Candidatus Odinarchaeum</taxon>
    </lineage>
</organism>
<evidence type="ECO:0000313" key="1">
    <source>
        <dbReference type="EMBL" id="WEU40160.1"/>
    </source>
</evidence>